<evidence type="ECO:0000259" key="5">
    <source>
        <dbReference type="Pfam" id="PF07819"/>
    </source>
</evidence>
<dbReference type="RefSeq" id="WP_254011151.1">
    <property type="nucleotide sequence ID" value="NZ_JAMZMM010000050.1"/>
</dbReference>
<evidence type="ECO:0000256" key="3">
    <source>
        <dbReference type="ARBA" id="ARBA00022824"/>
    </source>
</evidence>
<accession>A0AAE3KLQ5</accession>
<dbReference type="Proteomes" id="UP001204953">
    <property type="component" value="Unassembled WGS sequence"/>
</dbReference>
<dbReference type="PANTHER" id="PTHR48182:SF2">
    <property type="entry name" value="PROTEIN SERAC1"/>
    <property type="match status" value="1"/>
</dbReference>
<organism evidence="6 7">
    <name type="scientific">Limnofasciculus baicalensis BBK-W-15</name>
    <dbReference type="NCBI Taxonomy" id="2699891"/>
    <lineage>
        <taxon>Bacteria</taxon>
        <taxon>Bacillati</taxon>
        <taxon>Cyanobacteriota</taxon>
        <taxon>Cyanophyceae</taxon>
        <taxon>Coleofasciculales</taxon>
        <taxon>Coleofasciculaceae</taxon>
        <taxon>Limnofasciculus</taxon>
        <taxon>Limnofasciculus baicalensis</taxon>
    </lineage>
</organism>
<evidence type="ECO:0000256" key="1">
    <source>
        <dbReference type="ARBA" id="ARBA00004240"/>
    </source>
</evidence>
<dbReference type="AlphaFoldDB" id="A0AAE3KLQ5"/>
<dbReference type="InterPro" id="IPR012908">
    <property type="entry name" value="PGAP1-ab_dom-like"/>
</dbReference>
<keyword evidence="3" id="KW-0256">Endoplasmic reticulum</keyword>
<protein>
    <submittedName>
        <fullName evidence="6">GPI inositol-deacylase</fullName>
    </submittedName>
</protein>
<reference evidence="6" key="1">
    <citation type="submission" date="2022-06" db="EMBL/GenBank/DDBJ databases">
        <title>New cyanobacteria of genus Symplocastrum in benthos of Lake Baikal.</title>
        <authorList>
            <person name="Sorokovikova E."/>
            <person name="Tikhonova I."/>
            <person name="Krasnopeev A."/>
            <person name="Evseev P."/>
            <person name="Gladkikh A."/>
            <person name="Belykh O."/>
        </authorList>
    </citation>
    <scope>NUCLEOTIDE SEQUENCE</scope>
    <source>
        <strain evidence="6">BBK-W-15</strain>
    </source>
</reference>
<dbReference type="EMBL" id="JAMZMM010000050">
    <property type="protein sequence ID" value="MCP2728354.1"/>
    <property type="molecule type" value="Genomic_DNA"/>
</dbReference>
<proteinExistence type="predicted"/>
<dbReference type="Gene3D" id="3.40.50.1820">
    <property type="entry name" value="alpha/beta hydrolase"/>
    <property type="match status" value="1"/>
</dbReference>
<gene>
    <name evidence="6" type="ORF">NJ959_07680</name>
</gene>
<evidence type="ECO:0000256" key="2">
    <source>
        <dbReference type="ARBA" id="ARBA00004370"/>
    </source>
</evidence>
<name>A0AAE3KLQ5_9CYAN</name>
<dbReference type="InterPro" id="IPR029058">
    <property type="entry name" value="AB_hydrolase_fold"/>
</dbReference>
<dbReference type="PANTHER" id="PTHR48182">
    <property type="entry name" value="PROTEIN SERAC1"/>
    <property type="match status" value="1"/>
</dbReference>
<comment type="subcellular location">
    <subcellularLocation>
        <location evidence="1">Endoplasmic reticulum</location>
    </subcellularLocation>
    <subcellularLocation>
        <location evidence="2">Membrane</location>
    </subcellularLocation>
</comment>
<dbReference type="SUPFAM" id="SSF53474">
    <property type="entry name" value="alpha/beta-Hydrolases"/>
    <property type="match status" value="1"/>
</dbReference>
<dbReference type="GO" id="GO:0016020">
    <property type="term" value="C:membrane"/>
    <property type="evidence" value="ECO:0007669"/>
    <property type="project" value="UniProtKB-SubCell"/>
</dbReference>
<dbReference type="Pfam" id="PF07819">
    <property type="entry name" value="PGAP1"/>
    <property type="match status" value="1"/>
</dbReference>
<keyword evidence="4" id="KW-0472">Membrane</keyword>
<dbReference type="GO" id="GO:0016788">
    <property type="term" value="F:hydrolase activity, acting on ester bonds"/>
    <property type="evidence" value="ECO:0007669"/>
    <property type="project" value="InterPro"/>
</dbReference>
<evidence type="ECO:0000256" key="4">
    <source>
        <dbReference type="ARBA" id="ARBA00023136"/>
    </source>
</evidence>
<dbReference type="InterPro" id="IPR052374">
    <property type="entry name" value="SERAC1"/>
</dbReference>
<evidence type="ECO:0000313" key="7">
    <source>
        <dbReference type="Proteomes" id="UP001204953"/>
    </source>
</evidence>
<keyword evidence="7" id="KW-1185">Reference proteome</keyword>
<comment type="caution">
    <text evidence="6">The sequence shown here is derived from an EMBL/GenBank/DDBJ whole genome shotgun (WGS) entry which is preliminary data.</text>
</comment>
<evidence type="ECO:0000313" key="6">
    <source>
        <dbReference type="EMBL" id="MCP2728354.1"/>
    </source>
</evidence>
<sequence>MTDSNSLIKISGCDNSQRIGDVIFVHGLGGDAISTWHPQEKQDWENCWLGWLGKEELNLGIWSFGYEAEPFAWKGKAMPLFDQASNLLDWMENRYIGERPLIFVTHSMGGLLVKEMLRTAQNFKKQEIIEQTKGIVFLATPHTGSNLAKLIDKIGTLTRTNINVEELKAHAPELRKLNEWYRQNVDDLEIATKVYYETQPVYGILVVDQDSANPGIKDVQPVAIPGNHISIVKPESPDSQVYLGVKKIIIQQCLKPALQPLQLPDQVDHYQTQKVAITTDNRTGGVYFADKATIKDDVVGRDQYKFGK</sequence>
<feature type="domain" description="GPI inositol-deacylase PGAP1-like alpha/beta" evidence="5">
    <location>
        <begin position="22"/>
        <end position="149"/>
    </location>
</feature>